<feature type="disulfide bond" evidence="6">
    <location>
        <begin position="131"/>
        <end position="150"/>
    </location>
</feature>
<evidence type="ECO:0000256" key="3">
    <source>
        <dbReference type="ARBA" id="ARBA00022692"/>
    </source>
</evidence>
<dbReference type="Proteomes" id="UP000593567">
    <property type="component" value="Unassembled WGS sequence"/>
</dbReference>
<evidence type="ECO:0000256" key="5">
    <source>
        <dbReference type="ARBA" id="ARBA00023136"/>
    </source>
</evidence>
<feature type="transmembrane region" description="Helical" evidence="7">
    <location>
        <begin position="71"/>
        <end position="90"/>
    </location>
</feature>
<dbReference type="PANTHER" id="PTHR19282">
    <property type="entry name" value="TETRASPANIN"/>
    <property type="match status" value="1"/>
</dbReference>
<sequence>MLMAPIFGLALLGVGIYVQIELKQYLDFFASPINAPAVLLIVVGSITLIVGFFGCCGAVKEHYCMTITFSVLIGILLIIEIAAGITGYVLRADVNDLVNTGLTQTIGQYNDSEHGGVTKAWDNLQMKLECCGVTNSSDYTKAGKEVPPSCGSFESTGCLKKLEDTLAANILYVAGVAIGLAVVQLIGIVFACCLGRAIKREHSYA</sequence>
<evidence type="ECO:0000256" key="6">
    <source>
        <dbReference type="PIRSR" id="PIRSR002419-1"/>
    </source>
</evidence>
<evidence type="ECO:0000256" key="4">
    <source>
        <dbReference type="ARBA" id="ARBA00022989"/>
    </source>
</evidence>
<dbReference type="SUPFAM" id="SSF48652">
    <property type="entry name" value="Tetraspanin"/>
    <property type="match status" value="1"/>
</dbReference>
<comment type="caution">
    <text evidence="7">Lacks conserved residue(s) required for the propagation of feature annotation.</text>
</comment>
<accession>A0A7J7JHB0</accession>
<evidence type="ECO:0000256" key="1">
    <source>
        <dbReference type="ARBA" id="ARBA00004141"/>
    </source>
</evidence>
<dbReference type="OrthoDB" id="5870230at2759"/>
<dbReference type="Gene3D" id="1.10.1450.10">
    <property type="entry name" value="Tetraspanin"/>
    <property type="match status" value="1"/>
</dbReference>
<evidence type="ECO:0000256" key="2">
    <source>
        <dbReference type="ARBA" id="ARBA00006840"/>
    </source>
</evidence>
<dbReference type="GO" id="GO:0005886">
    <property type="term" value="C:plasma membrane"/>
    <property type="evidence" value="ECO:0007669"/>
    <property type="project" value="TreeGrafter"/>
</dbReference>
<reference evidence="8" key="1">
    <citation type="submission" date="2020-06" db="EMBL/GenBank/DDBJ databases">
        <title>Draft genome of Bugula neritina, a colonial animal packing powerful symbionts and potential medicines.</title>
        <authorList>
            <person name="Rayko M."/>
        </authorList>
    </citation>
    <scope>NUCLEOTIDE SEQUENCE [LARGE SCALE GENOMIC DNA]</scope>
    <source>
        <strain evidence="8">Kwan_BN1</strain>
    </source>
</reference>
<dbReference type="Pfam" id="PF00335">
    <property type="entry name" value="Tetraspanin"/>
    <property type="match status" value="1"/>
</dbReference>
<dbReference type="EMBL" id="VXIV02002453">
    <property type="protein sequence ID" value="KAF6025505.1"/>
    <property type="molecule type" value="Genomic_DNA"/>
</dbReference>
<comment type="subcellular location">
    <subcellularLocation>
        <location evidence="1 7">Membrane</location>
        <topology evidence="1 7">Multi-pass membrane protein</topology>
    </subcellularLocation>
</comment>
<keyword evidence="9" id="KW-1185">Reference proteome</keyword>
<evidence type="ECO:0000256" key="7">
    <source>
        <dbReference type="RuleBase" id="RU361218"/>
    </source>
</evidence>
<dbReference type="PANTHER" id="PTHR19282:SF456">
    <property type="entry name" value="CD63 MOLECULE"/>
    <property type="match status" value="1"/>
</dbReference>
<protein>
    <recommendedName>
        <fullName evidence="7">Tetraspanin</fullName>
    </recommendedName>
</protein>
<gene>
    <name evidence="8" type="ORF">EB796_016187</name>
</gene>
<keyword evidence="5 7" id="KW-0472">Membrane</keyword>
<dbReference type="InterPro" id="IPR008952">
    <property type="entry name" value="Tetraspanin_EC2_sf"/>
</dbReference>
<dbReference type="PIRSF" id="PIRSF002419">
    <property type="entry name" value="Tetraspanin"/>
    <property type="match status" value="1"/>
</dbReference>
<dbReference type="CDD" id="cd03127">
    <property type="entry name" value="tetraspanin_LEL"/>
    <property type="match status" value="1"/>
</dbReference>
<dbReference type="PRINTS" id="PR00259">
    <property type="entry name" value="TMFOUR"/>
</dbReference>
<name>A0A7J7JHB0_BUGNE</name>
<organism evidence="8 9">
    <name type="scientific">Bugula neritina</name>
    <name type="common">Brown bryozoan</name>
    <name type="synonym">Sertularia neritina</name>
    <dbReference type="NCBI Taxonomy" id="10212"/>
    <lineage>
        <taxon>Eukaryota</taxon>
        <taxon>Metazoa</taxon>
        <taxon>Spiralia</taxon>
        <taxon>Lophotrochozoa</taxon>
        <taxon>Bryozoa</taxon>
        <taxon>Gymnolaemata</taxon>
        <taxon>Cheilostomatida</taxon>
        <taxon>Flustrina</taxon>
        <taxon>Buguloidea</taxon>
        <taxon>Bugulidae</taxon>
        <taxon>Bugula</taxon>
    </lineage>
</organism>
<keyword evidence="4 7" id="KW-1133">Transmembrane helix</keyword>
<evidence type="ECO:0000313" key="8">
    <source>
        <dbReference type="EMBL" id="KAF6025505.1"/>
    </source>
</evidence>
<proteinExistence type="inferred from homology"/>
<dbReference type="InterPro" id="IPR018499">
    <property type="entry name" value="Tetraspanin/Peripherin"/>
</dbReference>
<feature type="transmembrane region" description="Helical" evidence="7">
    <location>
        <begin position="170"/>
        <end position="194"/>
    </location>
</feature>
<comment type="caution">
    <text evidence="8">The sequence shown here is derived from an EMBL/GenBank/DDBJ whole genome shotgun (WGS) entry which is preliminary data.</text>
</comment>
<dbReference type="AlphaFoldDB" id="A0A7J7JHB0"/>
<evidence type="ECO:0000313" key="9">
    <source>
        <dbReference type="Proteomes" id="UP000593567"/>
    </source>
</evidence>
<keyword evidence="6" id="KW-1015">Disulfide bond</keyword>
<keyword evidence="3 7" id="KW-0812">Transmembrane</keyword>
<feature type="transmembrane region" description="Helical" evidence="7">
    <location>
        <begin position="36"/>
        <end position="59"/>
    </location>
</feature>
<comment type="similarity">
    <text evidence="2 7">Belongs to the tetraspanin (TM4SF) family.</text>
</comment>
<dbReference type="InterPro" id="IPR000301">
    <property type="entry name" value="Tetraspanin_animals"/>
</dbReference>